<evidence type="ECO:0000313" key="1">
    <source>
        <dbReference type="EMBL" id="RHN53110.1"/>
    </source>
</evidence>
<accession>A0A396HIE9</accession>
<dbReference type="EMBL" id="PSQE01000006">
    <property type="protein sequence ID" value="RHN53110.1"/>
    <property type="molecule type" value="Genomic_DNA"/>
</dbReference>
<name>A0A396HIE9_MEDTR</name>
<dbReference type="Proteomes" id="UP000265566">
    <property type="component" value="Chromosome 6"/>
</dbReference>
<sequence>MNIQEASNDITKGGIMFPCSKASYMKANTQKDKEICDYTHKSTLVHPNMLPNALSICHVLWVFLILLKHGFLAYAPWAWWEPGRTAFSTFLVENHIFLPKLSWKLAYKYQTSHLK</sequence>
<gene>
    <name evidence="1" type="ORF">MtrunA17_Chr6g0487911</name>
</gene>
<proteinExistence type="predicted"/>
<comment type="caution">
    <text evidence="1">The sequence shown here is derived from an EMBL/GenBank/DDBJ whole genome shotgun (WGS) entry which is preliminary data.</text>
</comment>
<reference evidence="2" key="1">
    <citation type="journal article" date="2018" name="Nat. Plants">
        <title>Whole-genome landscape of Medicago truncatula symbiotic genes.</title>
        <authorList>
            <person name="Pecrix Y."/>
            <person name="Staton S.E."/>
            <person name="Sallet E."/>
            <person name="Lelandais-Briere C."/>
            <person name="Moreau S."/>
            <person name="Carrere S."/>
            <person name="Blein T."/>
            <person name="Jardinaud M.F."/>
            <person name="Latrasse D."/>
            <person name="Zouine M."/>
            <person name="Zahm M."/>
            <person name="Kreplak J."/>
            <person name="Mayjonade B."/>
            <person name="Satge C."/>
            <person name="Perez M."/>
            <person name="Cauet S."/>
            <person name="Marande W."/>
            <person name="Chantry-Darmon C."/>
            <person name="Lopez-Roques C."/>
            <person name="Bouchez O."/>
            <person name="Berard A."/>
            <person name="Debelle F."/>
            <person name="Munos S."/>
            <person name="Bendahmane A."/>
            <person name="Berges H."/>
            <person name="Niebel A."/>
            <person name="Buitink J."/>
            <person name="Frugier F."/>
            <person name="Benhamed M."/>
            <person name="Crespi M."/>
            <person name="Gouzy J."/>
            <person name="Gamas P."/>
        </authorList>
    </citation>
    <scope>NUCLEOTIDE SEQUENCE [LARGE SCALE GENOMIC DNA]</scope>
    <source>
        <strain evidence="2">cv. Jemalong A17</strain>
    </source>
</reference>
<evidence type="ECO:0000313" key="2">
    <source>
        <dbReference type="Proteomes" id="UP000265566"/>
    </source>
</evidence>
<protein>
    <submittedName>
        <fullName evidence="1">Uncharacterized protein</fullName>
    </submittedName>
</protein>
<dbReference type="AlphaFoldDB" id="A0A396HIE9"/>
<dbReference type="Gramene" id="rna37875">
    <property type="protein sequence ID" value="RHN53110.1"/>
    <property type="gene ID" value="gene37875"/>
</dbReference>
<organism evidence="1 2">
    <name type="scientific">Medicago truncatula</name>
    <name type="common">Barrel medic</name>
    <name type="synonym">Medicago tribuloides</name>
    <dbReference type="NCBI Taxonomy" id="3880"/>
    <lineage>
        <taxon>Eukaryota</taxon>
        <taxon>Viridiplantae</taxon>
        <taxon>Streptophyta</taxon>
        <taxon>Embryophyta</taxon>
        <taxon>Tracheophyta</taxon>
        <taxon>Spermatophyta</taxon>
        <taxon>Magnoliopsida</taxon>
        <taxon>eudicotyledons</taxon>
        <taxon>Gunneridae</taxon>
        <taxon>Pentapetalae</taxon>
        <taxon>rosids</taxon>
        <taxon>fabids</taxon>
        <taxon>Fabales</taxon>
        <taxon>Fabaceae</taxon>
        <taxon>Papilionoideae</taxon>
        <taxon>50 kb inversion clade</taxon>
        <taxon>NPAAA clade</taxon>
        <taxon>Hologalegina</taxon>
        <taxon>IRL clade</taxon>
        <taxon>Trifolieae</taxon>
        <taxon>Medicago</taxon>
    </lineage>
</organism>